<reference evidence="1" key="1">
    <citation type="submission" date="2023-01" db="EMBL/GenBank/DDBJ databases">
        <title>Genome analysis of 13 Lactobacillus isolated from gut of wild boar.</title>
        <authorList>
            <person name="Papp P."/>
            <person name="Libisch B."/>
            <person name="Nagy T."/>
            <person name="Olasz F."/>
        </authorList>
    </citation>
    <scope>NUCLEOTIDE SEQUENCE</scope>
    <source>
        <strain evidence="1">F146</strain>
    </source>
</reference>
<sequence length="214" mass="24644">MPKQGQFAKSVRQKRLNDFKVKRHDQGTVIDESQLTDFLTVRFALTTKKKLPLTQRESAQRLLQEVVPRLRSFDGQLPDLMAELINELNAKTPWQFFWQLNEFWPLVQSFLQKEVPAVPLKSRILIKQTLDQAALDALLARALAQKIAMAMVLGQGRVDQHKVKQLTDMMIPSLYEGAHLSWIKVRKLLVPFGFVPNDGLDETTRQWLQDLATL</sequence>
<evidence type="ECO:0000313" key="1">
    <source>
        <dbReference type="EMBL" id="MDC2829216.1"/>
    </source>
</evidence>
<comment type="caution">
    <text evidence="1">The sequence shown here is derived from an EMBL/GenBank/DDBJ whole genome shotgun (WGS) entry which is preliminary data.</text>
</comment>
<name>A0AAJ1HR80_LIMMU</name>
<evidence type="ECO:0000313" key="2">
    <source>
        <dbReference type="Proteomes" id="UP001220670"/>
    </source>
</evidence>
<protein>
    <submittedName>
        <fullName evidence="1">Uncharacterized protein</fullName>
    </submittedName>
</protein>
<dbReference type="EMBL" id="JAQONE010000011">
    <property type="protein sequence ID" value="MDC2829216.1"/>
    <property type="molecule type" value="Genomic_DNA"/>
</dbReference>
<gene>
    <name evidence="1" type="ORF">PO250_02620</name>
</gene>
<accession>A0AAJ1HR80</accession>
<organism evidence="1 2">
    <name type="scientific">Limosilactobacillus mucosae</name>
    <name type="common">Lactobacillus mucosae</name>
    <dbReference type="NCBI Taxonomy" id="97478"/>
    <lineage>
        <taxon>Bacteria</taxon>
        <taxon>Bacillati</taxon>
        <taxon>Bacillota</taxon>
        <taxon>Bacilli</taxon>
        <taxon>Lactobacillales</taxon>
        <taxon>Lactobacillaceae</taxon>
        <taxon>Limosilactobacillus</taxon>
    </lineage>
</organism>
<dbReference type="RefSeq" id="WP_272208486.1">
    <property type="nucleotide sequence ID" value="NZ_JAQOMV010000021.1"/>
</dbReference>
<dbReference type="Proteomes" id="UP001220670">
    <property type="component" value="Unassembled WGS sequence"/>
</dbReference>
<dbReference type="AlphaFoldDB" id="A0AAJ1HR80"/>
<proteinExistence type="predicted"/>